<gene>
    <name evidence="13" type="primary">dat2</name>
    <name evidence="13" type="ORF">BT246_60330</name>
</gene>
<evidence type="ECO:0000256" key="1">
    <source>
        <dbReference type="ARBA" id="ARBA00001933"/>
    </source>
</evidence>
<keyword evidence="7 13" id="KW-0808">Transferase</keyword>
<dbReference type="EC" id="2.6.1.21" evidence="4 12"/>
<dbReference type="Gene3D" id="3.20.10.10">
    <property type="entry name" value="D-amino Acid Aminotransferase, subunit A, domain 2"/>
    <property type="match status" value="1"/>
</dbReference>
<name>A0A9W3SHE6_BACTU</name>
<dbReference type="NCBIfam" id="TIGR01121">
    <property type="entry name" value="D_amino_aminoT"/>
    <property type="match status" value="1"/>
</dbReference>
<comment type="similarity">
    <text evidence="2 10">Belongs to the class-IV pyridoxal-phosphate-dependent aminotransferase family.</text>
</comment>
<dbReference type="InterPro" id="IPR018300">
    <property type="entry name" value="Aminotrans_IV_CS"/>
</dbReference>
<evidence type="ECO:0000256" key="11">
    <source>
        <dbReference type="RuleBase" id="RU004516"/>
    </source>
</evidence>
<accession>A0A9W3SHE6</accession>
<comment type="cofactor">
    <cofactor evidence="1 11">
        <name>pyridoxal 5'-phosphate</name>
        <dbReference type="ChEBI" id="CHEBI:597326"/>
    </cofactor>
</comment>
<dbReference type="NCBIfam" id="NF009066">
    <property type="entry name" value="PRK12400.1"/>
    <property type="match status" value="1"/>
</dbReference>
<proteinExistence type="inferred from homology"/>
<dbReference type="FunFam" id="3.20.10.10:FF:000002">
    <property type="entry name" value="D-alanine aminotransferase"/>
    <property type="match status" value="1"/>
</dbReference>
<protein>
    <recommendedName>
        <fullName evidence="5 12">D-alanine aminotransferase</fullName>
        <ecNumber evidence="4 12">2.6.1.21</ecNumber>
    </recommendedName>
</protein>
<dbReference type="GO" id="GO:0008652">
    <property type="term" value="P:amino acid biosynthetic process"/>
    <property type="evidence" value="ECO:0007669"/>
    <property type="project" value="UniProtKB-ARBA"/>
</dbReference>
<evidence type="ECO:0000256" key="7">
    <source>
        <dbReference type="ARBA" id="ARBA00022679"/>
    </source>
</evidence>
<dbReference type="PANTHER" id="PTHR42743">
    <property type="entry name" value="AMINO-ACID AMINOTRANSFERASE"/>
    <property type="match status" value="1"/>
</dbReference>
<dbReference type="InterPro" id="IPR005784">
    <property type="entry name" value="D_amino_transT"/>
</dbReference>
<dbReference type="InterPro" id="IPR001544">
    <property type="entry name" value="Aminotrans_IV"/>
</dbReference>
<comment type="function">
    <text evidence="12">Acts on the D-isomers of alanine, leucine, aspartate, glutamate, aminobutyrate, norvaline and asparagine. The enzyme transfers an amino group from a substrate D-amino acid to the pyridoxal phosphate cofactor to form pyridoxamine and an alpha-keto acid in the first half-reaction.</text>
</comment>
<dbReference type="InterPro" id="IPR043132">
    <property type="entry name" value="BCAT-like_C"/>
</dbReference>
<dbReference type="InterPro" id="IPR036038">
    <property type="entry name" value="Aminotransferase-like"/>
</dbReference>
<dbReference type="GO" id="GO:0047810">
    <property type="term" value="F:D-alanine-2-oxoglutarate aminotransferase activity"/>
    <property type="evidence" value="ECO:0007669"/>
    <property type="project" value="UniProtKB-EC"/>
</dbReference>
<reference evidence="13 14" key="1">
    <citation type="submission" date="2016-04" db="EMBL/GenBank/DDBJ databases">
        <title>High quality genome of the nematocidal Bacillus thuringiensis MYBT18246.</title>
        <authorList>
            <person name="Hollensteiner J."/>
            <person name="Poehlein A."/>
            <person name="Sproeer C."/>
            <person name="Bunk B."/>
            <person name="Rosenstiel P."/>
            <person name="Schulenburg H."/>
            <person name="Liesegang H."/>
        </authorList>
    </citation>
    <scope>NUCLEOTIDE SEQUENCE [LARGE SCALE GENOMIC DNA]</scope>
    <source>
        <strain evidence="13 14">MYBT18246</strain>
    </source>
</reference>
<evidence type="ECO:0000256" key="4">
    <source>
        <dbReference type="ARBA" id="ARBA00012874"/>
    </source>
</evidence>
<comment type="catalytic activity">
    <reaction evidence="9 12">
        <text>D-alanine + 2-oxoglutarate = D-glutamate + pyruvate</text>
        <dbReference type="Rhea" id="RHEA:15869"/>
        <dbReference type="ChEBI" id="CHEBI:15361"/>
        <dbReference type="ChEBI" id="CHEBI:16810"/>
        <dbReference type="ChEBI" id="CHEBI:29986"/>
        <dbReference type="ChEBI" id="CHEBI:57416"/>
        <dbReference type="EC" id="2.6.1.21"/>
    </reaction>
</comment>
<evidence type="ECO:0000256" key="5">
    <source>
        <dbReference type="ARBA" id="ARBA00021779"/>
    </source>
</evidence>
<comment type="subunit">
    <text evidence="3">Homodimer.</text>
</comment>
<dbReference type="Gene3D" id="3.30.470.10">
    <property type="match status" value="1"/>
</dbReference>
<dbReference type="AlphaFoldDB" id="A0A9W3SHE6"/>
<dbReference type="SUPFAM" id="SSF56752">
    <property type="entry name" value="D-aminoacid aminotransferase-like PLP-dependent enzymes"/>
    <property type="match status" value="1"/>
</dbReference>
<evidence type="ECO:0000256" key="6">
    <source>
        <dbReference type="ARBA" id="ARBA00022576"/>
    </source>
</evidence>
<dbReference type="GO" id="GO:0005829">
    <property type="term" value="C:cytosol"/>
    <property type="evidence" value="ECO:0007669"/>
    <property type="project" value="TreeGrafter"/>
</dbReference>
<evidence type="ECO:0000313" key="14">
    <source>
        <dbReference type="Proteomes" id="UP000092743"/>
    </source>
</evidence>
<dbReference type="GO" id="GO:0046394">
    <property type="term" value="P:carboxylic acid biosynthetic process"/>
    <property type="evidence" value="ECO:0007669"/>
    <property type="project" value="UniProtKB-ARBA"/>
</dbReference>
<sequence length="306" mass="35406">MKVSRYLRTYERMGRKLAYEKFVLWNDEVIDTTKQRTYIELEERGLQFGDGVYEVIRLYKGNFHLLDPHITRLYRSMEEIELSLPFSKAELITLLYKLIERNHFHEDGTIYLQVSRGVQARTHVFSYDTPPTIYAYITKKERPALWIEYGIRAISEPDTRWLRCDIKSLNLLPNVLAATKAERKGCKEALLVRNGIVTEGSHSNFFLIKNGTLYTHPANHLILNGIIRQYVLSLANTLHIPVQEELFSVRDVYQADECFFTGTTIEILPMTHLDGTAIQDGQVGPITKKLQKSFNKILLQSNMSSS</sequence>
<dbReference type="FunFam" id="3.30.470.10:FF:000009">
    <property type="entry name" value="D-alanine aminotransferase"/>
    <property type="match status" value="1"/>
</dbReference>
<dbReference type="CDD" id="cd01558">
    <property type="entry name" value="D-AAT_like"/>
    <property type="match status" value="1"/>
</dbReference>
<dbReference type="Pfam" id="PF01063">
    <property type="entry name" value="Aminotran_4"/>
    <property type="match status" value="1"/>
</dbReference>
<evidence type="ECO:0000256" key="9">
    <source>
        <dbReference type="ARBA" id="ARBA00047911"/>
    </source>
</evidence>
<dbReference type="PROSITE" id="PS00770">
    <property type="entry name" value="AA_TRANSFER_CLASS_4"/>
    <property type="match status" value="1"/>
</dbReference>
<dbReference type="InterPro" id="IPR050571">
    <property type="entry name" value="Class-IV_PLP-Dep_Aminotrnsfr"/>
</dbReference>
<evidence type="ECO:0000256" key="12">
    <source>
        <dbReference type="RuleBase" id="RU004520"/>
    </source>
</evidence>
<evidence type="ECO:0000256" key="3">
    <source>
        <dbReference type="ARBA" id="ARBA00011738"/>
    </source>
</evidence>
<evidence type="ECO:0000256" key="2">
    <source>
        <dbReference type="ARBA" id="ARBA00009320"/>
    </source>
</evidence>
<dbReference type="EMBL" id="CP015350">
    <property type="protein sequence ID" value="ANS51328.1"/>
    <property type="molecule type" value="Genomic_DNA"/>
</dbReference>
<keyword evidence="8 11" id="KW-0663">Pyridoxal phosphate</keyword>
<evidence type="ECO:0000256" key="8">
    <source>
        <dbReference type="ARBA" id="ARBA00022898"/>
    </source>
</evidence>
<organism evidence="13 14">
    <name type="scientific">Bacillus thuringiensis</name>
    <dbReference type="NCBI Taxonomy" id="1428"/>
    <lineage>
        <taxon>Bacteria</taxon>
        <taxon>Bacillati</taxon>
        <taxon>Bacillota</taxon>
        <taxon>Bacilli</taxon>
        <taxon>Bacillales</taxon>
        <taxon>Bacillaceae</taxon>
        <taxon>Bacillus</taxon>
        <taxon>Bacillus cereus group</taxon>
    </lineage>
</organism>
<dbReference type="GO" id="GO:0030170">
    <property type="term" value="F:pyridoxal phosphate binding"/>
    <property type="evidence" value="ECO:0007669"/>
    <property type="project" value="InterPro"/>
</dbReference>
<evidence type="ECO:0000256" key="10">
    <source>
        <dbReference type="RuleBase" id="RU004106"/>
    </source>
</evidence>
<dbReference type="Proteomes" id="UP000092743">
    <property type="component" value="Chromosome"/>
</dbReference>
<evidence type="ECO:0000313" key="13">
    <source>
        <dbReference type="EMBL" id="ANS51328.1"/>
    </source>
</evidence>
<dbReference type="PANTHER" id="PTHR42743:SF10">
    <property type="entry name" value="D-ALANINE AMINOTRANSFERASE"/>
    <property type="match status" value="1"/>
</dbReference>
<dbReference type="GO" id="GO:0046416">
    <property type="term" value="P:D-amino acid metabolic process"/>
    <property type="evidence" value="ECO:0007669"/>
    <property type="project" value="InterPro"/>
</dbReference>
<keyword evidence="6 13" id="KW-0032">Aminotransferase</keyword>
<dbReference type="InterPro" id="IPR043131">
    <property type="entry name" value="BCAT-like_N"/>
</dbReference>